<comment type="caution">
    <text evidence="5">The sequence shown here is derived from an EMBL/GenBank/DDBJ whole genome shotgun (WGS) entry which is preliminary data.</text>
</comment>
<dbReference type="InterPro" id="IPR029063">
    <property type="entry name" value="SAM-dependent_MTases_sf"/>
</dbReference>
<dbReference type="EMBL" id="JADGJW010000054">
    <property type="protein sequence ID" value="KAJ3225719.1"/>
    <property type="molecule type" value="Genomic_DNA"/>
</dbReference>
<keyword evidence="3" id="KW-0808">Transferase</keyword>
<evidence type="ECO:0000259" key="4">
    <source>
        <dbReference type="Pfam" id="PF08241"/>
    </source>
</evidence>
<name>A0AAD5U655_9FUNG</name>
<keyword evidence="6" id="KW-1185">Reference proteome</keyword>
<proteinExistence type="inferred from homology"/>
<dbReference type="GO" id="GO:0008757">
    <property type="term" value="F:S-adenosylmethionine-dependent methyltransferase activity"/>
    <property type="evidence" value="ECO:0007669"/>
    <property type="project" value="InterPro"/>
</dbReference>
<evidence type="ECO:0000256" key="1">
    <source>
        <dbReference type="ARBA" id="ARBA00008361"/>
    </source>
</evidence>
<dbReference type="GO" id="GO:0032259">
    <property type="term" value="P:methylation"/>
    <property type="evidence" value="ECO:0007669"/>
    <property type="project" value="UniProtKB-KW"/>
</dbReference>
<sequence length="241" mass="27651">MQDARPSYPLEAIKFVAGLVAGNKELSTTVDLAAGTGKLTAQLVNYFPNITAVEPGDEMRKVFIENLPCVKILKGYAHNIPIKSDSVDAVFIGQAFHWFANVESLNEIYRILKKKGILILIWNLENNATKWVKEIRELYEKFESDTPQYRLGQWKNVFNNEGVKLKFSNPYREKSFSFSLKNVARDLVINRAFSKSYISVLSDNQKEELKHAINEILDRNGFLDGQTEYPYITDVIYMKKI</sequence>
<dbReference type="PANTHER" id="PTHR44942">
    <property type="entry name" value="METHYLTRANSF_11 DOMAIN-CONTAINING PROTEIN"/>
    <property type="match status" value="1"/>
</dbReference>
<organism evidence="5 6">
    <name type="scientific">Clydaea vesicula</name>
    <dbReference type="NCBI Taxonomy" id="447962"/>
    <lineage>
        <taxon>Eukaryota</taxon>
        <taxon>Fungi</taxon>
        <taxon>Fungi incertae sedis</taxon>
        <taxon>Chytridiomycota</taxon>
        <taxon>Chytridiomycota incertae sedis</taxon>
        <taxon>Chytridiomycetes</taxon>
        <taxon>Lobulomycetales</taxon>
        <taxon>Lobulomycetaceae</taxon>
        <taxon>Clydaea</taxon>
    </lineage>
</organism>
<dbReference type="InterPro" id="IPR013216">
    <property type="entry name" value="Methyltransf_11"/>
</dbReference>
<dbReference type="SUPFAM" id="SSF53335">
    <property type="entry name" value="S-adenosyl-L-methionine-dependent methyltransferases"/>
    <property type="match status" value="1"/>
</dbReference>
<protein>
    <recommendedName>
        <fullName evidence="4">Methyltransferase type 11 domain-containing protein</fullName>
    </recommendedName>
</protein>
<dbReference type="AlphaFoldDB" id="A0AAD5U655"/>
<gene>
    <name evidence="5" type="ORF">HK099_006332</name>
</gene>
<accession>A0AAD5U655</accession>
<comment type="similarity">
    <text evidence="1">Belongs to the methyltransferase superfamily.</text>
</comment>
<evidence type="ECO:0000256" key="2">
    <source>
        <dbReference type="ARBA" id="ARBA00022603"/>
    </source>
</evidence>
<dbReference type="Pfam" id="PF08241">
    <property type="entry name" value="Methyltransf_11"/>
    <property type="match status" value="1"/>
</dbReference>
<dbReference type="Gene3D" id="3.40.50.150">
    <property type="entry name" value="Vaccinia Virus protein VP39"/>
    <property type="match status" value="1"/>
</dbReference>
<reference evidence="5" key="1">
    <citation type="submission" date="2020-05" db="EMBL/GenBank/DDBJ databases">
        <title>Phylogenomic resolution of chytrid fungi.</title>
        <authorList>
            <person name="Stajich J.E."/>
            <person name="Amses K."/>
            <person name="Simmons R."/>
            <person name="Seto K."/>
            <person name="Myers J."/>
            <person name="Bonds A."/>
            <person name="Quandt C.A."/>
            <person name="Barry K."/>
            <person name="Liu P."/>
            <person name="Grigoriev I."/>
            <person name="Longcore J.E."/>
            <person name="James T.Y."/>
        </authorList>
    </citation>
    <scope>NUCLEOTIDE SEQUENCE</scope>
    <source>
        <strain evidence="5">JEL0476</strain>
    </source>
</reference>
<dbReference type="PANTHER" id="PTHR44942:SF4">
    <property type="entry name" value="METHYLTRANSFERASE TYPE 11 DOMAIN-CONTAINING PROTEIN"/>
    <property type="match status" value="1"/>
</dbReference>
<dbReference type="CDD" id="cd02440">
    <property type="entry name" value="AdoMet_MTases"/>
    <property type="match status" value="1"/>
</dbReference>
<evidence type="ECO:0000313" key="6">
    <source>
        <dbReference type="Proteomes" id="UP001211065"/>
    </source>
</evidence>
<dbReference type="Proteomes" id="UP001211065">
    <property type="component" value="Unassembled WGS sequence"/>
</dbReference>
<keyword evidence="2" id="KW-0489">Methyltransferase</keyword>
<feature type="domain" description="Methyltransferase type 11" evidence="4">
    <location>
        <begin position="30"/>
        <end position="120"/>
    </location>
</feature>
<dbReference type="InterPro" id="IPR051052">
    <property type="entry name" value="Diverse_substrate_MTase"/>
</dbReference>
<evidence type="ECO:0000313" key="5">
    <source>
        <dbReference type="EMBL" id="KAJ3225719.1"/>
    </source>
</evidence>
<evidence type="ECO:0000256" key="3">
    <source>
        <dbReference type="ARBA" id="ARBA00022679"/>
    </source>
</evidence>